<dbReference type="STRING" id="45235.A0A2K3QK13"/>
<dbReference type="OrthoDB" id="2596908at2759"/>
<name>A0A2K3QK13_9HYPO</name>
<organism evidence="2 3">
    <name type="scientific">Tolypocladium capitatum</name>
    <dbReference type="NCBI Taxonomy" id="45235"/>
    <lineage>
        <taxon>Eukaryota</taxon>
        <taxon>Fungi</taxon>
        <taxon>Dikarya</taxon>
        <taxon>Ascomycota</taxon>
        <taxon>Pezizomycotina</taxon>
        <taxon>Sordariomycetes</taxon>
        <taxon>Hypocreomycetidae</taxon>
        <taxon>Hypocreales</taxon>
        <taxon>Ophiocordycipitaceae</taxon>
        <taxon>Tolypocladium</taxon>
    </lineage>
</organism>
<feature type="transmembrane region" description="Helical" evidence="1">
    <location>
        <begin position="92"/>
        <end position="113"/>
    </location>
</feature>
<reference evidence="2 3" key="1">
    <citation type="submission" date="2017-08" db="EMBL/GenBank/DDBJ databases">
        <title>Harnessing the power of phylogenomics to disentangle the directionality and signatures of interkingdom host jumping in the parasitic fungal genus Tolypocladium.</title>
        <authorList>
            <person name="Quandt C.A."/>
            <person name="Patterson W."/>
            <person name="Spatafora J.W."/>
        </authorList>
    </citation>
    <scope>NUCLEOTIDE SEQUENCE [LARGE SCALE GENOMIC DNA]</scope>
    <source>
        <strain evidence="2 3">CBS 113982</strain>
    </source>
</reference>
<keyword evidence="1" id="KW-0472">Membrane</keyword>
<accession>A0A2K3QK13</accession>
<evidence type="ECO:0000256" key="1">
    <source>
        <dbReference type="SAM" id="Phobius"/>
    </source>
</evidence>
<sequence>MLVGQVDRDKMRQNMSVAAIEALVMPTVTITLQTANNDTMGTNISLNEASFLNGVFSSQVVSDFAAAQAAVDASLAAVRNGTVAFVVPGVQILIFPIGFIITSVWLLLGLLAYGVGTYERVTYAHLYKRRQAAMLKPRGQTI</sequence>
<evidence type="ECO:0000313" key="3">
    <source>
        <dbReference type="Proteomes" id="UP000236621"/>
    </source>
</evidence>
<evidence type="ECO:0000313" key="2">
    <source>
        <dbReference type="EMBL" id="PNY27875.1"/>
    </source>
</evidence>
<keyword evidence="3" id="KW-1185">Reference proteome</keyword>
<keyword evidence="1" id="KW-0812">Transmembrane</keyword>
<dbReference type="EMBL" id="NRSZ01000332">
    <property type="protein sequence ID" value="PNY27875.1"/>
    <property type="molecule type" value="Genomic_DNA"/>
</dbReference>
<dbReference type="AlphaFoldDB" id="A0A2K3QK13"/>
<gene>
    <name evidence="2" type="ORF">TCAP_02198</name>
</gene>
<dbReference type="Proteomes" id="UP000236621">
    <property type="component" value="Unassembled WGS sequence"/>
</dbReference>
<proteinExistence type="predicted"/>
<comment type="caution">
    <text evidence="2">The sequence shown here is derived from an EMBL/GenBank/DDBJ whole genome shotgun (WGS) entry which is preliminary data.</text>
</comment>
<keyword evidence="1" id="KW-1133">Transmembrane helix</keyword>
<protein>
    <submittedName>
        <fullName evidence="2">Uncharacterized protein</fullName>
    </submittedName>
</protein>